<dbReference type="Proteomes" id="UP001239111">
    <property type="component" value="Chromosome 3"/>
</dbReference>
<proteinExistence type="predicted"/>
<evidence type="ECO:0000313" key="1">
    <source>
        <dbReference type="EMBL" id="KAJ8673670.1"/>
    </source>
</evidence>
<gene>
    <name evidence="1" type="ORF">QAD02_004932</name>
</gene>
<evidence type="ECO:0000313" key="2">
    <source>
        <dbReference type="Proteomes" id="UP001239111"/>
    </source>
</evidence>
<accession>A0ACC2NR39</accession>
<keyword evidence="2" id="KW-1185">Reference proteome</keyword>
<name>A0ACC2NR39_9HYME</name>
<protein>
    <submittedName>
        <fullName evidence="1">Uncharacterized protein</fullName>
    </submittedName>
</protein>
<dbReference type="EMBL" id="CM056743">
    <property type="protein sequence ID" value="KAJ8673670.1"/>
    <property type="molecule type" value="Genomic_DNA"/>
</dbReference>
<reference evidence="1" key="1">
    <citation type="submission" date="2023-04" db="EMBL/GenBank/DDBJ databases">
        <title>A chromosome-level genome assembly of the parasitoid wasp Eretmocerus hayati.</title>
        <authorList>
            <person name="Zhong Y."/>
            <person name="Liu S."/>
            <person name="Liu Y."/>
        </authorList>
    </citation>
    <scope>NUCLEOTIDE SEQUENCE</scope>
    <source>
        <strain evidence="1">ZJU_SS_LIU_2023</strain>
    </source>
</reference>
<organism evidence="1 2">
    <name type="scientific">Eretmocerus hayati</name>
    <dbReference type="NCBI Taxonomy" id="131215"/>
    <lineage>
        <taxon>Eukaryota</taxon>
        <taxon>Metazoa</taxon>
        <taxon>Ecdysozoa</taxon>
        <taxon>Arthropoda</taxon>
        <taxon>Hexapoda</taxon>
        <taxon>Insecta</taxon>
        <taxon>Pterygota</taxon>
        <taxon>Neoptera</taxon>
        <taxon>Endopterygota</taxon>
        <taxon>Hymenoptera</taxon>
        <taxon>Apocrita</taxon>
        <taxon>Proctotrupomorpha</taxon>
        <taxon>Chalcidoidea</taxon>
        <taxon>Aphelinidae</taxon>
        <taxon>Aphelininae</taxon>
        <taxon>Eretmocerus</taxon>
    </lineage>
</organism>
<sequence length="246" mass="28049">MKKNLAESNITKNGRAESISSYLKICHRSDPNLNECIRQSVNEIKPYLSDGIPELDVPPCEPLHLSEIEISQATGPVAIRSIYHNIKIWGGTDFVLKSIKIDIDKDRIRLKLFIPRLEMQSEYKMDGKILMLPILGEGDAFGNFTDIDVMATIQGERYKNKNSGKLHFRVTEFLCDFELGYASIYLDNLFNGDEVLADAMNLFLNDNWRAVAEEMKPGLEVSMSKLFKNFSNKFYSKYPIDTLLPP</sequence>
<comment type="caution">
    <text evidence="1">The sequence shown here is derived from an EMBL/GenBank/DDBJ whole genome shotgun (WGS) entry which is preliminary data.</text>
</comment>